<protein>
    <submittedName>
        <fullName evidence="1">Tetratricopeptide repeat protein</fullName>
    </submittedName>
</protein>
<dbReference type="InterPro" id="IPR019734">
    <property type="entry name" value="TPR_rpt"/>
</dbReference>
<keyword evidence="2" id="KW-1185">Reference proteome</keyword>
<dbReference type="Gene3D" id="1.25.40.10">
    <property type="entry name" value="Tetratricopeptide repeat domain"/>
    <property type="match status" value="2"/>
</dbReference>
<dbReference type="PROSITE" id="PS51257">
    <property type="entry name" value="PROKAR_LIPOPROTEIN"/>
    <property type="match status" value="1"/>
</dbReference>
<evidence type="ECO:0000313" key="1">
    <source>
        <dbReference type="EMBL" id="BDS10782.1"/>
    </source>
</evidence>
<dbReference type="SMART" id="SM00028">
    <property type="entry name" value="TPR"/>
    <property type="match status" value="3"/>
</dbReference>
<evidence type="ECO:0000313" key="2">
    <source>
        <dbReference type="Proteomes" id="UP001060919"/>
    </source>
</evidence>
<dbReference type="EMBL" id="AP026867">
    <property type="protein sequence ID" value="BDS10782.1"/>
    <property type="molecule type" value="Genomic_DNA"/>
</dbReference>
<accession>A0A916DS27</accession>
<dbReference type="Pfam" id="PF14853">
    <property type="entry name" value="Fis1_TPR_C"/>
    <property type="match status" value="1"/>
</dbReference>
<organism evidence="1 2">
    <name type="scientific">Aureispira anguillae</name>
    <dbReference type="NCBI Taxonomy" id="2864201"/>
    <lineage>
        <taxon>Bacteria</taxon>
        <taxon>Pseudomonadati</taxon>
        <taxon>Bacteroidota</taxon>
        <taxon>Saprospiria</taxon>
        <taxon>Saprospirales</taxon>
        <taxon>Saprospiraceae</taxon>
        <taxon>Aureispira</taxon>
    </lineage>
</organism>
<dbReference type="AlphaFoldDB" id="A0A916DS27"/>
<dbReference type="InterPro" id="IPR011990">
    <property type="entry name" value="TPR-like_helical_dom_sf"/>
</dbReference>
<dbReference type="Proteomes" id="UP001060919">
    <property type="component" value="Chromosome"/>
</dbReference>
<dbReference type="RefSeq" id="WP_264792050.1">
    <property type="nucleotide sequence ID" value="NZ_AP026867.1"/>
</dbReference>
<dbReference type="InterPro" id="IPR028061">
    <property type="entry name" value="Fis1_TPR_C"/>
</dbReference>
<reference evidence="1" key="1">
    <citation type="submission" date="2022-09" db="EMBL/GenBank/DDBJ databases">
        <title>Aureispira anguillicida sp. nov., isolated from Leptocephalus of Japanese eel Anguilla japonica.</title>
        <authorList>
            <person name="Yuasa K."/>
            <person name="Mekata T."/>
            <person name="Ikunari K."/>
        </authorList>
    </citation>
    <scope>NUCLEOTIDE SEQUENCE</scope>
    <source>
        <strain evidence="1">EL160426</strain>
    </source>
</reference>
<sequence length="275" mass="32615">MTKAYILFTFLFLIVSCKGQQEQHSSELSQEKIIAQYLKNGAWNHHYLTKEWDKWINKGLQKDSTIAYLWQQKALPFWKQKKYQLAVTYYDKAVIYDRQQWLSRLGFLKCIFAKDYQGALNDLIAYINEFGSTYEQDHALAFYIGICHLQLNQYDKALHVLSENAKKQEKENGADWLHFLDRYYLAIAHYELDNYQAAIAELDKVLEIYPNFSDAQYYKSICLNYMGKKEAAKALMRLGKQNFENGYTFNEDSSSYETYPYQITWQWKAIQSILK</sequence>
<proteinExistence type="predicted"/>
<gene>
    <name evidence="1" type="ORF">AsAng_0014910</name>
</gene>
<dbReference type="KEGG" id="aup:AsAng_0014910"/>
<name>A0A916DS27_9BACT</name>
<dbReference type="SUPFAM" id="SSF48452">
    <property type="entry name" value="TPR-like"/>
    <property type="match status" value="1"/>
</dbReference>